<accession>A0A7C8MHH9</accession>
<evidence type="ECO:0000256" key="1">
    <source>
        <dbReference type="SAM" id="SignalP"/>
    </source>
</evidence>
<dbReference type="AlphaFoldDB" id="A0A7C8MHH9"/>
<keyword evidence="1" id="KW-0732">Signal</keyword>
<gene>
    <name evidence="2" type="ORF">BDV95DRAFT_608447</name>
</gene>
<evidence type="ECO:0000313" key="3">
    <source>
        <dbReference type="Proteomes" id="UP000481861"/>
    </source>
</evidence>
<proteinExistence type="predicted"/>
<feature type="chain" id="PRO_5028899486" evidence="1">
    <location>
        <begin position="21"/>
        <end position="162"/>
    </location>
</feature>
<sequence>MKLAMLATALLASVAAASRACGFYNVTSTDPTKPVQPHEMLLSGAICRPLPDNSTGNIHGSWSVPGDCGCSTYTGRACAGKAVAEHSKQWPELLAGDSYQCSEAAPATVCGAIFNRVEDKPWRVFRLWRDGACHNMSWVERKLQRGRTIEVLAERKCMCEVF</sequence>
<protein>
    <submittedName>
        <fullName evidence="2">Uncharacterized protein</fullName>
    </submittedName>
</protein>
<evidence type="ECO:0000313" key="2">
    <source>
        <dbReference type="EMBL" id="KAF2869604.1"/>
    </source>
</evidence>
<dbReference type="Proteomes" id="UP000481861">
    <property type="component" value="Unassembled WGS sequence"/>
</dbReference>
<feature type="signal peptide" evidence="1">
    <location>
        <begin position="1"/>
        <end position="20"/>
    </location>
</feature>
<reference evidence="2 3" key="1">
    <citation type="submission" date="2020-01" db="EMBL/GenBank/DDBJ databases">
        <authorList>
            <consortium name="DOE Joint Genome Institute"/>
            <person name="Haridas S."/>
            <person name="Albert R."/>
            <person name="Binder M."/>
            <person name="Bloem J."/>
            <person name="Labutti K."/>
            <person name="Salamov A."/>
            <person name="Andreopoulos B."/>
            <person name="Baker S.E."/>
            <person name="Barry K."/>
            <person name="Bills G."/>
            <person name="Bluhm B.H."/>
            <person name="Cannon C."/>
            <person name="Castanera R."/>
            <person name="Culley D.E."/>
            <person name="Daum C."/>
            <person name="Ezra D."/>
            <person name="Gonzalez J.B."/>
            <person name="Henrissat B."/>
            <person name="Kuo A."/>
            <person name="Liang C."/>
            <person name="Lipzen A."/>
            <person name="Lutzoni F."/>
            <person name="Magnuson J."/>
            <person name="Mondo S."/>
            <person name="Nolan M."/>
            <person name="Ohm R."/>
            <person name="Pangilinan J."/>
            <person name="Park H.-J.H."/>
            <person name="Ramirez L."/>
            <person name="Alfaro M."/>
            <person name="Sun H."/>
            <person name="Tritt A."/>
            <person name="Yoshinaga Y."/>
            <person name="Zwiers L.-H.L."/>
            <person name="Turgeon B.G."/>
            <person name="Goodwin S.B."/>
            <person name="Spatafora J.W."/>
            <person name="Crous P.W."/>
            <person name="Grigoriev I.V."/>
        </authorList>
    </citation>
    <scope>NUCLEOTIDE SEQUENCE [LARGE SCALE GENOMIC DNA]</scope>
    <source>
        <strain evidence="2 3">CBS 611.86</strain>
    </source>
</reference>
<name>A0A7C8MHH9_9PLEO</name>
<comment type="caution">
    <text evidence="2">The sequence shown here is derived from an EMBL/GenBank/DDBJ whole genome shotgun (WGS) entry which is preliminary data.</text>
</comment>
<keyword evidence="3" id="KW-1185">Reference proteome</keyword>
<dbReference type="EMBL" id="JAADJZ010000015">
    <property type="protein sequence ID" value="KAF2869604.1"/>
    <property type="molecule type" value="Genomic_DNA"/>
</dbReference>
<organism evidence="2 3">
    <name type="scientific">Massariosphaeria phaeospora</name>
    <dbReference type="NCBI Taxonomy" id="100035"/>
    <lineage>
        <taxon>Eukaryota</taxon>
        <taxon>Fungi</taxon>
        <taxon>Dikarya</taxon>
        <taxon>Ascomycota</taxon>
        <taxon>Pezizomycotina</taxon>
        <taxon>Dothideomycetes</taxon>
        <taxon>Pleosporomycetidae</taxon>
        <taxon>Pleosporales</taxon>
        <taxon>Pleosporales incertae sedis</taxon>
        <taxon>Massariosphaeria</taxon>
    </lineage>
</organism>